<dbReference type="EMBL" id="VCEA01000002">
    <property type="protein sequence ID" value="KAB0352269.1"/>
    <property type="molecule type" value="Genomic_DNA"/>
</dbReference>
<comment type="caution">
    <text evidence="1">The sequence shown here is derived from an EMBL/GenBank/DDBJ whole genome shotgun (WGS) entry which is preliminary data.</text>
</comment>
<evidence type="ECO:0000313" key="2">
    <source>
        <dbReference type="Proteomes" id="UP000326458"/>
    </source>
</evidence>
<reference evidence="1 2" key="1">
    <citation type="submission" date="2019-06" db="EMBL/GenBank/DDBJ databases">
        <title>Discovery of a novel chromosome fission-fusion reversal in muntjac.</title>
        <authorList>
            <person name="Mudd A.B."/>
            <person name="Bredeson J.V."/>
            <person name="Baum R."/>
            <person name="Hockemeyer D."/>
            <person name="Rokhsar D.S."/>
        </authorList>
    </citation>
    <scope>NUCLEOTIDE SEQUENCE [LARGE SCALE GENOMIC DNA]</scope>
    <source>
        <strain evidence="1">UTSW_UCB_Mm</strain>
        <tissue evidence="1">Fibroblast cell line</tissue>
    </source>
</reference>
<dbReference type="AlphaFoldDB" id="A0A5N3VSE8"/>
<proteinExistence type="predicted"/>
<accession>A0A5N3VSE8</accession>
<evidence type="ECO:0000313" key="1">
    <source>
        <dbReference type="EMBL" id="KAB0352269.1"/>
    </source>
</evidence>
<name>A0A5N3VSE8_MUNMU</name>
<keyword evidence="2" id="KW-1185">Reference proteome</keyword>
<dbReference type="Proteomes" id="UP000326458">
    <property type="component" value="Unassembled WGS sequence"/>
</dbReference>
<sequence>MASVLLLKRPGLLQPRNLFAKYIPSQANTAVFEAVLGPPPASLCHDLWWYNHIKSYEKEK</sequence>
<organism evidence="1 2">
    <name type="scientific">Muntiacus muntjak</name>
    <name type="common">Barking deer</name>
    <name type="synonym">Indian muntjac</name>
    <dbReference type="NCBI Taxonomy" id="9888"/>
    <lineage>
        <taxon>Eukaryota</taxon>
        <taxon>Metazoa</taxon>
        <taxon>Chordata</taxon>
        <taxon>Craniata</taxon>
        <taxon>Vertebrata</taxon>
        <taxon>Euteleostomi</taxon>
        <taxon>Mammalia</taxon>
        <taxon>Eutheria</taxon>
        <taxon>Laurasiatheria</taxon>
        <taxon>Artiodactyla</taxon>
        <taxon>Ruminantia</taxon>
        <taxon>Pecora</taxon>
        <taxon>Cervidae</taxon>
        <taxon>Muntiacinae</taxon>
        <taxon>Muntiacus</taxon>
    </lineage>
</organism>
<gene>
    <name evidence="1" type="ORF">FD754_017126</name>
</gene>
<protein>
    <submittedName>
        <fullName evidence="1">Uncharacterized protein</fullName>
    </submittedName>
</protein>